<name>A0AA47AGN5_RHORH</name>
<comment type="similarity">
    <text evidence="1 4">Belongs to the aldehyde dehydrogenase family.</text>
</comment>
<feature type="domain" description="Aldehyde dehydrogenase" evidence="5">
    <location>
        <begin position="17"/>
        <end position="473"/>
    </location>
</feature>
<feature type="active site" evidence="3">
    <location>
        <position position="247"/>
    </location>
</feature>
<dbReference type="Gene3D" id="3.40.605.10">
    <property type="entry name" value="Aldehyde Dehydrogenase, Chain A, domain 1"/>
    <property type="match status" value="1"/>
</dbReference>
<proteinExistence type="inferred from homology"/>
<geneLocation type="plasmid" evidence="6 7">
    <name>pGD02.2.1</name>
</geneLocation>
<dbReference type="FunFam" id="3.40.605.10:FF:000007">
    <property type="entry name" value="NAD/NADP-dependent betaine aldehyde dehydrogenase"/>
    <property type="match status" value="1"/>
</dbReference>
<dbReference type="RefSeq" id="WP_229581043.1">
    <property type="nucleotide sequence ID" value="NZ_CP083975.1"/>
</dbReference>
<dbReference type="InterPro" id="IPR029510">
    <property type="entry name" value="Ald_DH_CS_GLU"/>
</dbReference>
<reference evidence="6 7" key="1">
    <citation type="journal article" date="2021" name="Front. Microbiol.">
        <title>Bacterial Transformation of Aromatic Monomers in Softwood Black Liquor.</title>
        <authorList>
            <person name="Navas L.E."/>
            <person name="Dexter G."/>
            <person name="Liu J."/>
            <person name="Levy-Booth D."/>
            <person name="Cho M."/>
            <person name="Jang S.K."/>
            <person name="Mansfield S.D."/>
            <person name="Renneckar S."/>
            <person name="Mohn W.W."/>
            <person name="Eltis L.D."/>
        </authorList>
    </citation>
    <scope>NUCLEOTIDE SEQUENCE [LARGE SCALE GENOMIC DNA]</scope>
    <source>
        <strain evidence="6 7">GD02</strain>
    </source>
</reference>
<protein>
    <submittedName>
        <fullName evidence="6">Aldehyde dehydrogenase family protein</fullName>
    </submittedName>
</protein>
<keyword evidence="6" id="KW-0614">Plasmid</keyword>
<dbReference type="InterPro" id="IPR016162">
    <property type="entry name" value="Ald_DH_N"/>
</dbReference>
<dbReference type="Proteomes" id="UP001162740">
    <property type="component" value="Plasmid pGD02.2.1"/>
</dbReference>
<organism evidence="6 7">
    <name type="scientific">Rhodococcus rhodochrous</name>
    <dbReference type="NCBI Taxonomy" id="1829"/>
    <lineage>
        <taxon>Bacteria</taxon>
        <taxon>Bacillati</taxon>
        <taxon>Actinomycetota</taxon>
        <taxon>Actinomycetes</taxon>
        <taxon>Mycobacteriales</taxon>
        <taxon>Nocardiaceae</taxon>
        <taxon>Rhodococcus</taxon>
    </lineage>
</organism>
<evidence type="ECO:0000256" key="2">
    <source>
        <dbReference type="ARBA" id="ARBA00023002"/>
    </source>
</evidence>
<dbReference type="InterPro" id="IPR015590">
    <property type="entry name" value="Aldehyde_DH_dom"/>
</dbReference>
<evidence type="ECO:0000313" key="7">
    <source>
        <dbReference type="Proteomes" id="UP001162740"/>
    </source>
</evidence>
<dbReference type="GO" id="GO:0016620">
    <property type="term" value="F:oxidoreductase activity, acting on the aldehyde or oxo group of donors, NAD or NADP as acceptor"/>
    <property type="evidence" value="ECO:0007669"/>
    <property type="project" value="InterPro"/>
</dbReference>
<sequence length="482" mass="50948">MRSRYDLFINGISVPGSGEPFTTSNPATGEVLAEVARATPADVDKAVLAADAAKRGWERTKASERGRILLNLAAAIRANADTLAELETLDNGQALGQARGDIETAARYFEYYGGAADKLHGETIPLGPDYLSYTTHEPYGVVAFVLPWNAPMQQAARGLGPALATGNVAVIKPAEDTPLTTLELARLATEVGVPPGVLNVVTGFGNEAGAALTQHPLVRKIAFTGSVDTGSLIMRTASERLIPLTLELGGKSANIVFSDADLDAVARSSWTAFTVKSGQVCSAGTRLLVQSSVYDELLDRLVQRAESATLGPGIDNPDVGPLATRAQFEKVTGYLKLGIEEGARVAVGGGVPADPALRAGNFVEPTIFADVDNSMRIAQEEIFGPVLCVIRFDDEDEAIRLANDTPYGLAAGVWTSDLSRAHRVAGSLEAGQVFVNEYFAGGVETPFGGFKSSGFGREKGFEALRYYSQLKTVTVRISEPQG</sequence>
<dbReference type="AlphaFoldDB" id="A0AA47AGN5"/>
<evidence type="ECO:0000256" key="4">
    <source>
        <dbReference type="RuleBase" id="RU003345"/>
    </source>
</evidence>
<dbReference type="FunFam" id="3.40.309.10:FF:000012">
    <property type="entry name" value="Betaine aldehyde dehydrogenase"/>
    <property type="match status" value="1"/>
</dbReference>
<dbReference type="CDD" id="cd07109">
    <property type="entry name" value="ALDH_AAS00426"/>
    <property type="match status" value="1"/>
</dbReference>
<gene>
    <name evidence="6" type="ORF">KUM34_028635</name>
</gene>
<dbReference type="Pfam" id="PF00171">
    <property type="entry name" value="Aldedh"/>
    <property type="match status" value="1"/>
</dbReference>
<evidence type="ECO:0000256" key="3">
    <source>
        <dbReference type="PROSITE-ProRule" id="PRU10007"/>
    </source>
</evidence>
<dbReference type="InterPro" id="IPR016161">
    <property type="entry name" value="Ald_DH/histidinol_DH"/>
</dbReference>
<dbReference type="EMBL" id="CP083975">
    <property type="protein sequence ID" value="UZF48308.1"/>
    <property type="molecule type" value="Genomic_DNA"/>
</dbReference>
<keyword evidence="2 4" id="KW-0560">Oxidoreductase</keyword>
<dbReference type="Gene3D" id="3.40.309.10">
    <property type="entry name" value="Aldehyde Dehydrogenase, Chain A, domain 2"/>
    <property type="match status" value="1"/>
</dbReference>
<evidence type="ECO:0000259" key="5">
    <source>
        <dbReference type="Pfam" id="PF00171"/>
    </source>
</evidence>
<dbReference type="PROSITE" id="PS00687">
    <property type="entry name" value="ALDEHYDE_DEHYDR_GLU"/>
    <property type="match status" value="1"/>
</dbReference>
<evidence type="ECO:0000256" key="1">
    <source>
        <dbReference type="ARBA" id="ARBA00009986"/>
    </source>
</evidence>
<dbReference type="SUPFAM" id="SSF53720">
    <property type="entry name" value="ALDH-like"/>
    <property type="match status" value="1"/>
</dbReference>
<dbReference type="PANTHER" id="PTHR11699">
    <property type="entry name" value="ALDEHYDE DEHYDROGENASE-RELATED"/>
    <property type="match status" value="1"/>
</dbReference>
<accession>A0AA47AGN5</accession>
<evidence type="ECO:0000313" key="6">
    <source>
        <dbReference type="EMBL" id="UZF48308.1"/>
    </source>
</evidence>
<dbReference type="InterPro" id="IPR016163">
    <property type="entry name" value="Ald_DH_C"/>
</dbReference>